<accession>A0A1U7IMY5</accession>
<dbReference type="EMBL" id="MRCE01000007">
    <property type="protein sequence ID" value="OKH38633.1"/>
    <property type="molecule type" value="Genomic_DNA"/>
</dbReference>
<reference evidence="1 2" key="1">
    <citation type="submission" date="2016-11" db="EMBL/GenBank/DDBJ databases">
        <title>Draft Genome Sequences of Nine Cyanobacterial Strains from Diverse Habitats.</title>
        <authorList>
            <person name="Zhu T."/>
            <person name="Hou S."/>
            <person name="Lu X."/>
            <person name="Hess W.R."/>
        </authorList>
    </citation>
    <scope>NUCLEOTIDE SEQUENCE [LARGE SCALE GENOMIC DNA]</scope>
    <source>
        <strain evidence="1 2">IAM M-71</strain>
    </source>
</reference>
<dbReference type="STRING" id="454136.NIES2119_08525"/>
<evidence type="ECO:0000313" key="2">
    <source>
        <dbReference type="Proteomes" id="UP000185860"/>
    </source>
</evidence>
<dbReference type="Proteomes" id="UP000185860">
    <property type="component" value="Unassembled WGS sequence"/>
</dbReference>
<organism evidence="1 2">
    <name type="scientific">[Phormidium ambiguum] IAM M-71</name>
    <dbReference type="NCBI Taxonomy" id="454136"/>
    <lineage>
        <taxon>Bacteria</taxon>
        <taxon>Bacillati</taxon>
        <taxon>Cyanobacteriota</taxon>
        <taxon>Cyanophyceae</taxon>
        <taxon>Oscillatoriophycideae</taxon>
        <taxon>Aerosakkonematales</taxon>
        <taxon>Aerosakkonemataceae</taxon>
        <taxon>Floridanema</taxon>
    </lineage>
</organism>
<proteinExistence type="predicted"/>
<name>A0A1U7IMY5_9CYAN</name>
<protein>
    <submittedName>
        <fullName evidence="1">Uncharacterized protein</fullName>
    </submittedName>
</protein>
<dbReference type="AlphaFoldDB" id="A0A1U7IMY5"/>
<gene>
    <name evidence="1" type="ORF">NIES2119_08525</name>
</gene>
<evidence type="ECO:0000313" key="1">
    <source>
        <dbReference type="EMBL" id="OKH38633.1"/>
    </source>
</evidence>
<sequence length="65" mass="7563">MSKQQCQLFLGAEIVAPWKCFQILAQKNCWLAQFFPIAKLTLFYFELEGLSCEVDKPELNLLSFM</sequence>
<comment type="caution">
    <text evidence="1">The sequence shown here is derived from an EMBL/GenBank/DDBJ whole genome shotgun (WGS) entry which is preliminary data.</text>
</comment>
<dbReference type="RefSeq" id="WP_073593043.1">
    <property type="nucleotide sequence ID" value="NZ_MRCE01000007.1"/>
</dbReference>